<dbReference type="EMBL" id="FQXU01000007">
    <property type="protein sequence ID" value="SHI17890.1"/>
    <property type="molecule type" value="Genomic_DNA"/>
</dbReference>
<keyword evidence="1" id="KW-0808">Transferase</keyword>
<dbReference type="GO" id="GO:0016740">
    <property type="term" value="F:transferase activity"/>
    <property type="evidence" value="ECO:0007669"/>
    <property type="project" value="UniProtKB-KW"/>
</dbReference>
<organism evidence="1 2">
    <name type="scientific">Clostridium intestinale DSM 6191</name>
    <dbReference type="NCBI Taxonomy" id="1121320"/>
    <lineage>
        <taxon>Bacteria</taxon>
        <taxon>Bacillati</taxon>
        <taxon>Bacillota</taxon>
        <taxon>Clostridia</taxon>
        <taxon>Eubacteriales</taxon>
        <taxon>Clostridiaceae</taxon>
        <taxon>Clostridium</taxon>
    </lineage>
</organism>
<protein>
    <submittedName>
        <fullName evidence="1">Glycosyltransferase involved in cell wall bisynthesis</fullName>
    </submittedName>
</protein>
<name>A0A1M5Z134_9CLOT</name>
<accession>A0A1M5Z134</accession>
<dbReference type="AlphaFoldDB" id="A0A1M5Z134"/>
<dbReference type="RefSeq" id="WP_073019817.1">
    <property type="nucleotide sequence ID" value="NZ_FQXU01000007.1"/>
</dbReference>
<evidence type="ECO:0000313" key="2">
    <source>
        <dbReference type="Proteomes" id="UP000184241"/>
    </source>
</evidence>
<evidence type="ECO:0000313" key="1">
    <source>
        <dbReference type="EMBL" id="SHI17890.1"/>
    </source>
</evidence>
<sequence>MKILFIACYSPLINNSAAIETLQYLNKLDNIKGNEIHLLTVDFPKDSIYYDSKLFSMMNSSIKLHAINGGKLFNKIMPKKKTMNFDRKLEGSSKKTSLARMIKNSLAIPDMYLYWAFKASKYGKKLVSKEKFDVIFSMHEPPSSHICAYLIKRKFKDLKWITYWSDPWTKDSTREKNMGIRKLIEKKLENLVVKNSDKLIFVTDENRNDYVNTYNIPIDNTFILNRGYDKQIYDKIKGREKPALIKEDKVNIIYAGEIFSKLRDVNPFIEAIKKIKLEDKYIYNKLNILFFGNIDNDEIRYKLSNEEAITISPRIAFDEALNYMINGEILLLFGNKKSKQIPGKIYDYFGTDSWILNIYGDPNDPIKKLVQNHYKCYSCDNNSEDIKASILKLIDKVEKGIYPKADENYEWDKVALRLNDILRG</sequence>
<reference evidence="1 2" key="1">
    <citation type="submission" date="2016-11" db="EMBL/GenBank/DDBJ databases">
        <authorList>
            <person name="Jaros S."/>
            <person name="Januszkiewicz K."/>
            <person name="Wedrychowicz H."/>
        </authorList>
    </citation>
    <scope>NUCLEOTIDE SEQUENCE [LARGE SCALE GENOMIC DNA]</scope>
    <source>
        <strain evidence="1 2">DSM 6191</strain>
    </source>
</reference>
<dbReference type="SUPFAM" id="SSF53756">
    <property type="entry name" value="UDP-Glycosyltransferase/glycogen phosphorylase"/>
    <property type="match status" value="1"/>
</dbReference>
<dbReference type="Gene3D" id="3.40.50.2000">
    <property type="entry name" value="Glycogen Phosphorylase B"/>
    <property type="match status" value="1"/>
</dbReference>
<dbReference type="Proteomes" id="UP000184241">
    <property type="component" value="Unassembled WGS sequence"/>
</dbReference>
<gene>
    <name evidence="1" type="ORF">SAMN02745941_02429</name>
</gene>
<proteinExistence type="predicted"/>